<dbReference type="GO" id="GO:0043565">
    <property type="term" value="F:sequence-specific DNA binding"/>
    <property type="evidence" value="ECO:0007669"/>
    <property type="project" value="InterPro"/>
</dbReference>
<dbReference type="AlphaFoldDB" id="A0A8J3UTY7"/>
<protein>
    <recommendedName>
        <fullName evidence="5">GAF domain-containing protein</fullName>
    </recommendedName>
</protein>
<reference evidence="3" key="1">
    <citation type="submission" date="2021-01" db="EMBL/GenBank/DDBJ databases">
        <title>Whole genome shotgun sequence of Planotetraspora silvatica NBRC 100141.</title>
        <authorList>
            <person name="Komaki H."/>
            <person name="Tamura T."/>
        </authorList>
    </citation>
    <scope>NUCLEOTIDE SEQUENCE</scope>
    <source>
        <strain evidence="3">NBRC 100141</strain>
    </source>
</reference>
<evidence type="ECO:0000259" key="2">
    <source>
        <dbReference type="Pfam" id="PF02954"/>
    </source>
</evidence>
<dbReference type="Gene3D" id="1.10.10.60">
    <property type="entry name" value="Homeodomain-like"/>
    <property type="match status" value="1"/>
</dbReference>
<evidence type="ECO:0000259" key="1">
    <source>
        <dbReference type="Pfam" id="PF01590"/>
    </source>
</evidence>
<evidence type="ECO:0000313" key="4">
    <source>
        <dbReference type="Proteomes" id="UP000644610"/>
    </source>
</evidence>
<dbReference type="SUPFAM" id="SSF46689">
    <property type="entry name" value="Homeodomain-like"/>
    <property type="match status" value="1"/>
</dbReference>
<gene>
    <name evidence="3" type="ORF">Psi02_58650</name>
</gene>
<dbReference type="Pfam" id="PF01590">
    <property type="entry name" value="GAF"/>
    <property type="match status" value="1"/>
</dbReference>
<dbReference type="InterPro" id="IPR003018">
    <property type="entry name" value="GAF"/>
</dbReference>
<evidence type="ECO:0008006" key="5">
    <source>
        <dbReference type="Google" id="ProtNLM"/>
    </source>
</evidence>
<organism evidence="3 4">
    <name type="scientific">Planotetraspora silvatica</name>
    <dbReference type="NCBI Taxonomy" id="234614"/>
    <lineage>
        <taxon>Bacteria</taxon>
        <taxon>Bacillati</taxon>
        <taxon>Actinomycetota</taxon>
        <taxon>Actinomycetes</taxon>
        <taxon>Streptosporangiales</taxon>
        <taxon>Streptosporangiaceae</taxon>
        <taxon>Planotetraspora</taxon>
    </lineage>
</organism>
<name>A0A8J3UTY7_9ACTN</name>
<dbReference type="Proteomes" id="UP000644610">
    <property type="component" value="Unassembled WGS sequence"/>
</dbReference>
<dbReference type="Gene3D" id="3.30.450.40">
    <property type="match status" value="1"/>
</dbReference>
<sequence>MARAHNAWEIFQSGGEPTGIHGEIVKSWRRSQYSGVNPERLDVGHGEVDSGSAFVRTAAPVLSKLGDVLAGSSTCLALADTSGNLSWRWVSERSLSRALDRYQFEEGARFGEEHVGTNAIGVSLESGRTAMIVGGEHYKQPLHNWACAATPIVHPITGRVVGAVDVTCRAADANHLLRMAVQLLAEEVKSALYAASTAKQRRLLDVFLNYRATTASPVITLYDHIMIADETATTLNLDQSRLWAAVREAGPTATTIRLSGTVTARMFPLTPGTLADGVVLLLAGVSPIGRRADGVPPGLSADPQPVGLTPIERAEAEIISNVLTECAGNKSVAATKLGISRGTLYQKLRRYRLT</sequence>
<dbReference type="InterPro" id="IPR002197">
    <property type="entry name" value="HTH_Fis"/>
</dbReference>
<evidence type="ECO:0000313" key="3">
    <source>
        <dbReference type="EMBL" id="GII49441.1"/>
    </source>
</evidence>
<keyword evidence="4" id="KW-1185">Reference proteome</keyword>
<comment type="caution">
    <text evidence="3">The sequence shown here is derived from an EMBL/GenBank/DDBJ whole genome shotgun (WGS) entry which is preliminary data.</text>
</comment>
<dbReference type="PRINTS" id="PR01590">
    <property type="entry name" value="HTHFIS"/>
</dbReference>
<feature type="domain" description="DNA binding HTH" evidence="2">
    <location>
        <begin position="311"/>
        <end position="351"/>
    </location>
</feature>
<dbReference type="RefSeq" id="WP_203979018.1">
    <property type="nucleotide sequence ID" value="NZ_BAAAKY010000003.1"/>
</dbReference>
<dbReference type="EMBL" id="BOOQ01000042">
    <property type="protein sequence ID" value="GII49441.1"/>
    <property type="molecule type" value="Genomic_DNA"/>
</dbReference>
<dbReference type="InterPro" id="IPR009057">
    <property type="entry name" value="Homeodomain-like_sf"/>
</dbReference>
<accession>A0A8J3UTY7</accession>
<feature type="domain" description="GAF" evidence="1">
    <location>
        <begin position="57"/>
        <end position="184"/>
    </location>
</feature>
<dbReference type="Pfam" id="PF02954">
    <property type="entry name" value="HTH_8"/>
    <property type="match status" value="1"/>
</dbReference>
<dbReference type="InterPro" id="IPR029016">
    <property type="entry name" value="GAF-like_dom_sf"/>
</dbReference>
<proteinExistence type="predicted"/>